<keyword evidence="4" id="KW-0686">Riboflavin biosynthesis</keyword>
<dbReference type="AlphaFoldDB" id="A0A381UT90"/>
<dbReference type="EC" id="2.5.1.78" evidence="3"/>
<dbReference type="HAMAP" id="MF_00178">
    <property type="entry name" value="Lumazine_synth"/>
    <property type="match status" value="1"/>
</dbReference>
<dbReference type="EMBL" id="UINC01007096">
    <property type="protein sequence ID" value="SVA31392.1"/>
    <property type="molecule type" value="Genomic_DNA"/>
</dbReference>
<dbReference type="CDD" id="cd09209">
    <property type="entry name" value="Lumazine_synthase-I"/>
    <property type="match status" value="1"/>
</dbReference>
<sequence length="156" mass="16787">VTSEFSAKKTSIVIVVSEFNAKIIENLLQGALDAFTHHGGNKSDIIIYRVPGAFEIPGTIAQVLKNHSPHAIVAIGAVIRGETPHFDFIAGESSRGISELSRNSDIPIINGIITTDTAQHALDRSQPEGKNKGWEAMEAALQTISVYDSMRTDSTC</sequence>
<organism evidence="7">
    <name type="scientific">marine metagenome</name>
    <dbReference type="NCBI Taxonomy" id="408172"/>
    <lineage>
        <taxon>unclassified sequences</taxon>
        <taxon>metagenomes</taxon>
        <taxon>ecological metagenomes</taxon>
    </lineage>
</organism>
<evidence type="ECO:0000256" key="5">
    <source>
        <dbReference type="ARBA" id="ARBA00022679"/>
    </source>
</evidence>
<dbReference type="Gene3D" id="3.40.50.960">
    <property type="entry name" value="Lumazine/riboflavin synthase"/>
    <property type="match status" value="1"/>
</dbReference>
<proteinExistence type="inferred from homology"/>
<comment type="pathway">
    <text evidence="1">Cofactor biosynthesis; riboflavin biosynthesis; riboflavin from 2-hydroxy-3-oxobutyl phosphate and 5-amino-6-(D-ribitylamino)uracil: step 1/2.</text>
</comment>
<dbReference type="GO" id="GO:0009349">
    <property type="term" value="C:riboflavin synthase complex"/>
    <property type="evidence" value="ECO:0007669"/>
    <property type="project" value="InterPro"/>
</dbReference>
<dbReference type="UniPathway" id="UPA00275">
    <property type="reaction ID" value="UER00404"/>
</dbReference>
<dbReference type="Pfam" id="PF00885">
    <property type="entry name" value="DMRL_synthase"/>
    <property type="match status" value="1"/>
</dbReference>
<protein>
    <recommendedName>
        <fullName evidence="3">6,7-dimethyl-8-ribityllumazine synthase</fullName>
        <ecNumber evidence="3">2.5.1.78</ecNumber>
    </recommendedName>
</protein>
<dbReference type="InterPro" id="IPR034964">
    <property type="entry name" value="LS"/>
</dbReference>
<accession>A0A381UT90</accession>
<dbReference type="GO" id="GO:0009231">
    <property type="term" value="P:riboflavin biosynthetic process"/>
    <property type="evidence" value="ECO:0007669"/>
    <property type="project" value="UniProtKB-UniPathway"/>
</dbReference>
<evidence type="ECO:0000256" key="4">
    <source>
        <dbReference type="ARBA" id="ARBA00022619"/>
    </source>
</evidence>
<dbReference type="SUPFAM" id="SSF52121">
    <property type="entry name" value="Lumazine synthase"/>
    <property type="match status" value="1"/>
</dbReference>
<name>A0A381UT90_9ZZZZ</name>
<dbReference type="GO" id="GO:0005829">
    <property type="term" value="C:cytosol"/>
    <property type="evidence" value="ECO:0007669"/>
    <property type="project" value="TreeGrafter"/>
</dbReference>
<evidence type="ECO:0000256" key="6">
    <source>
        <dbReference type="ARBA" id="ARBA00048785"/>
    </source>
</evidence>
<dbReference type="InterPro" id="IPR036467">
    <property type="entry name" value="LS/RS_sf"/>
</dbReference>
<dbReference type="PANTHER" id="PTHR21058">
    <property type="entry name" value="6,7-DIMETHYL-8-RIBITYLLUMAZINE SYNTHASE DMRL SYNTHASE LUMAZINE SYNTHASE"/>
    <property type="match status" value="1"/>
</dbReference>
<evidence type="ECO:0000256" key="2">
    <source>
        <dbReference type="ARBA" id="ARBA00007424"/>
    </source>
</evidence>
<keyword evidence="5" id="KW-0808">Transferase</keyword>
<reference evidence="7" key="1">
    <citation type="submission" date="2018-05" db="EMBL/GenBank/DDBJ databases">
        <authorList>
            <person name="Lanie J.A."/>
            <person name="Ng W.-L."/>
            <person name="Kazmierczak K.M."/>
            <person name="Andrzejewski T.M."/>
            <person name="Davidsen T.M."/>
            <person name="Wayne K.J."/>
            <person name="Tettelin H."/>
            <person name="Glass J.I."/>
            <person name="Rusch D."/>
            <person name="Podicherti R."/>
            <person name="Tsui H.-C.T."/>
            <person name="Winkler M.E."/>
        </authorList>
    </citation>
    <scope>NUCLEOTIDE SEQUENCE</scope>
</reference>
<gene>
    <name evidence="7" type="ORF">METZ01_LOCUS84246</name>
</gene>
<evidence type="ECO:0000256" key="3">
    <source>
        <dbReference type="ARBA" id="ARBA00012664"/>
    </source>
</evidence>
<dbReference type="InterPro" id="IPR002180">
    <property type="entry name" value="LS/RS"/>
</dbReference>
<feature type="non-terminal residue" evidence="7">
    <location>
        <position position="1"/>
    </location>
</feature>
<evidence type="ECO:0000256" key="1">
    <source>
        <dbReference type="ARBA" id="ARBA00004917"/>
    </source>
</evidence>
<evidence type="ECO:0000313" key="7">
    <source>
        <dbReference type="EMBL" id="SVA31392.1"/>
    </source>
</evidence>
<comment type="catalytic activity">
    <reaction evidence="6">
        <text>(2S)-2-hydroxy-3-oxobutyl phosphate + 5-amino-6-(D-ribitylamino)uracil = 6,7-dimethyl-8-(1-D-ribityl)lumazine + phosphate + 2 H2O + H(+)</text>
        <dbReference type="Rhea" id="RHEA:26152"/>
        <dbReference type="ChEBI" id="CHEBI:15377"/>
        <dbReference type="ChEBI" id="CHEBI:15378"/>
        <dbReference type="ChEBI" id="CHEBI:15934"/>
        <dbReference type="ChEBI" id="CHEBI:43474"/>
        <dbReference type="ChEBI" id="CHEBI:58201"/>
        <dbReference type="ChEBI" id="CHEBI:58830"/>
        <dbReference type="EC" id="2.5.1.78"/>
    </reaction>
</comment>
<comment type="similarity">
    <text evidence="2">Belongs to the DMRL synthase family.</text>
</comment>
<dbReference type="GO" id="GO:0000906">
    <property type="term" value="F:6,7-dimethyl-8-ribityllumazine synthase activity"/>
    <property type="evidence" value="ECO:0007669"/>
    <property type="project" value="UniProtKB-EC"/>
</dbReference>
<dbReference type="PANTHER" id="PTHR21058:SF0">
    <property type="entry name" value="6,7-DIMETHYL-8-RIBITYLLUMAZINE SYNTHASE"/>
    <property type="match status" value="1"/>
</dbReference>
<dbReference type="NCBIfam" id="TIGR00114">
    <property type="entry name" value="lumazine-synth"/>
    <property type="match status" value="1"/>
</dbReference>